<feature type="compositionally biased region" description="Polar residues" evidence="1">
    <location>
        <begin position="28"/>
        <end position="40"/>
    </location>
</feature>
<reference evidence="2" key="1">
    <citation type="submission" date="2025-08" db="UniProtKB">
        <authorList>
            <consortium name="Ensembl"/>
        </authorList>
    </citation>
    <scope>IDENTIFICATION</scope>
</reference>
<keyword evidence="3" id="KW-1185">Reference proteome</keyword>
<name>A0A3Q0SZG3_AMPCI</name>
<sequence length="127" mass="14628">RNVMENLKTMLSRYSDALKERAEILRLSSTAQTRHTQTPPLTHWPTDELHPTMQLSSHECDRTLDPFSTVHRFILTPSSTTTPAPMVTFGPMVQFSPICAVGSFREEEGRTSEDHHHHHQHRVRSFI</sequence>
<accession>A0A3Q0SZG3</accession>
<evidence type="ECO:0000313" key="3">
    <source>
        <dbReference type="Proteomes" id="UP000261340"/>
    </source>
</evidence>
<proteinExistence type="predicted"/>
<dbReference type="Proteomes" id="UP000261340">
    <property type="component" value="Unplaced"/>
</dbReference>
<evidence type="ECO:0000256" key="1">
    <source>
        <dbReference type="SAM" id="MobiDB-lite"/>
    </source>
</evidence>
<evidence type="ECO:0000313" key="2">
    <source>
        <dbReference type="Ensembl" id="ENSACIP00000025395.1"/>
    </source>
</evidence>
<dbReference type="GeneTree" id="ENSGT00940000177776"/>
<feature type="region of interest" description="Disordered" evidence="1">
    <location>
        <begin position="106"/>
        <end position="127"/>
    </location>
</feature>
<protein>
    <submittedName>
        <fullName evidence="2">Uncharacterized protein</fullName>
    </submittedName>
</protein>
<feature type="compositionally biased region" description="Basic and acidic residues" evidence="1">
    <location>
        <begin position="106"/>
        <end position="115"/>
    </location>
</feature>
<reference evidence="2" key="2">
    <citation type="submission" date="2025-09" db="UniProtKB">
        <authorList>
            <consortium name="Ensembl"/>
        </authorList>
    </citation>
    <scope>IDENTIFICATION</scope>
</reference>
<feature type="compositionally biased region" description="Basic residues" evidence="1">
    <location>
        <begin position="116"/>
        <end position="127"/>
    </location>
</feature>
<feature type="region of interest" description="Disordered" evidence="1">
    <location>
        <begin position="28"/>
        <end position="47"/>
    </location>
</feature>
<dbReference type="AlphaFoldDB" id="A0A3Q0SZG3"/>
<organism evidence="2 3">
    <name type="scientific">Amphilophus citrinellus</name>
    <name type="common">Midas cichlid</name>
    <name type="synonym">Cichlasoma citrinellum</name>
    <dbReference type="NCBI Taxonomy" id="61819"/>
    <lineage>
        <taxon>Eukaryota</taxon>
        <taxon>Metazoa</taxon>
        <taxon>Chordata</taxon>
        <taxon>Craniata</taxon>
        <taxon>Vertebrata</taxon>
        <taxon>Euteleostomi</taxon>
        <taxon>Actinopterygii</taxon>
        <taxon>Neopterygii</taxon>
        <taxon>Teleostei</taxon>
        <taxon>Neoteleostei</taxon>
        <taxon>Acanthomorphata</taxon>
        <taxon>Ovalentaria</taxon>
        <taxon>Cichlomorphae</taxon>
        <taxon>Cichliformes</taxon>
        <taxon>Cichlidae</taxon>
        <taxon>New World cichlids</taxon>
        <taxon>Cichlasomatinae</taxon>
        <taxon>Heroini</taxon>
        <taxon>Amphilophus</taxon>
    </lineage>
</organism>
<dbReference type="Ensembl" id="ENSACIT00000026060.1">
    <property type="protein sequence ID" value="ENSACIP00000025395.1"/>
    <property type="gene ID" value="ENSACIG00000019679.1"/>
</dbReference>